<feature type="transmembrane region" description="Helical" evidence="7">
    <location>
        <begin position="46"/>
        <end position="64"/>
    </location>
</feature>
<accession>A0A3S8U679</accession>
<dbReference type="KEGG" id="taw:EI545_09820"/>
<evidence type="ECO:0000256" key="4">
    <source>
        <dbReference type="ARBA" id="ARBA00022989"/>
    </source>
</evidence>
<comment type="subcellular location">
    <subcellularLocation>
        <location evidence="1">Membrane</location>
        <topology evidence="1">Multi-pass membrane protein</topology>
    </subcellularLocation>
</comment>
<dbReference type="Pfam" id="PF01794">
    <property type="entry name" value="Ferric_reduct"/>
    <property type="match status" value="1"/>
</dbReference>
<evidence type="ECO:0000313" key="10">
    <source>
        <dbReference type="Proteomes" id="UP000282002"/>
    </source>
</evidence>
<feature type="domain" description="Ferric oxidoreductase" evidence="8">
    <location>
        <begin position="44"/>
        <end position="157"/>
    </location>
</feature>
<keyword evidence="10" id="KW-1185">Reference proteome</keyword>
<evidence type="ECO:0000256" key="7">
    <source>
        <dbReference type="SAM" id="Phobius"/>
    </source>
</evidence>
<keyword evidence="2" id="KW-0813">Transport</keyword>
<proteinExistence type="predicted"/>
<organism evidence="9 10">
    <name type="scientific">Tabrizicola piscis</name>
    <dbReference type="NCBI Taxonomy" id="2494374"/>
    <lineage>
        <taxon>Bacteria</taxon>
        <taxon>Pseudomonadati</taxon>
        <taxon>Pseudomonadota</taxon>
        <taxon>Alphaproteobacteria</taxon>
        <taxon>Rhodobacterales</taxon>
        <taxon>Paracoccaceae</taxon>
        <taxon>Tabrizicola</taxon>
    </lineage>
</organism>
<evidence type="ECO:0000256" key="3">
    <source>
        <dbReference type="ARBA" id="ARBA00022692"/>
    </source>
</evidence>
<keyword evidence="4 7" id="KW-1133">Transmembrane helix</keyword>
<evidence type="ECO:0000256" key="5">
    <source>
        <dbReference type="ARBA" id="ARBA00023004"/>
    </source>
</evidence>
<dbReference type="InterPro" id="IPR022837">
    <property type="entry name" value="MsrQ-like"/>
</dbReference>
<dbReference type="GO" id="GO:0005886">
    <property type="term" value="C:plasma membrane"/>
    <property type="evidence" value="ECO:0007669"/>
    <property type="project" value="TreeGrafter"/>
</dbReference>
<dbReference type="PANTHER" id="PTHR36964:SF1">
    <property type="entry name" value="PROTEIN-METHIONINE-SULFOXIDE REDUCTASE HEME-BINDING SUBUNIT MSRQ"/>
    <property type="match status" value="1"/>
</dbReference>
<evidence type="ECO:0000259" key="8">
    <source>
        <dbReference type="Pfam" id="PF01794"/>
    </source>
</evidence>
<gene>
    <name evidence="9" type="ORF">EI545_09820</name>
</gene>
<dbReference type="InterPro" id="IPR013130">
    <property type="entry name" value="Fe3_Rdtase_TM_dom"/>
</dbReference>
<keyword evidence="3 7" id="KW-0812">Transmembrane</keyword>
<dbReference type="GO" id="GO:0010181">
    <property type="term" value="F:FMN binding"/>
    <property type="evidence" value="ECO:0007669"/>
    <property type="project" value="TreeGrafter"/>
</dbReference>
<evidence type="ECO:0000256" key="1">
    <source>
        <dbReference type="ARBA" id="ARBA00004141"/>
    </source>
</evidence>
<feature type="transmembrane region" description="Helical" evidence="7">
    <location>
        <begin position="80"/>
        <end position="97"/>
    </location>
</feature>
<keyword evidence="5" id="KW-0408">Iron</keyword>
<dbReference type="OrthoDB" id="9788328at2"/>
<protein>
    <submittedName>
        <fullName evidence="9">Iron reductase</fullName>
    </submittedName>
</protein>
<keyword evidence="6 7" id="KW-0472">Membrane</keyword>
<sequence length="202" mass="23037">MTILGYKPATLILWVILALPALPLIGPLFGDDARAFHRLLHPTGEWSARFMIIGMMASGLMLLFKGRSWPRWLVHHRRDIEVAAFVYAALHTLVYVIDRGTLDRIIAALPHTEIWTGWLAMLIFIPLAITSNNATQRWLHAGWKTLQRLAYPAAVLVLIHWAALHNWGSWPPAAVHFGPLVALWVYRLWYWYLRPRAPAATA</sequence>
<dbReference type="AlphaFoldDB" id="A0A3S8U679"/>
<dbReference type="EMBL" id="CP034328">
    <property type="protein sequence ID" value="AZL59111.1"/>
    <property type="molecule type" value="Genomic_DNA"/>
</dbReference>
<name>A0A3S8U679_9RHOB</name>
<evidence type="ECO:0000256" key="6">
    <source>
        <dbReference type="ARBA" id="ARBA00023136"/>
    </source>
</evidence>
<evidence type="ECO:0000256" key="2">
    <source>
        <dbReference type="ARBA" id="ARBA00022448"/>
    </source>
</evidence>
<dbReference type="Proteomes" id="UP000282002">
    <property type="component" value="Chromosome"/>
</dbReference>
<dbReference type="RefSeq" id="WP_125325307.1">
    <property type="nucleotide sequence ID" value="NZ_CP034328.1"/>
</dbReference>
<dbReference type="PANTHER" id="PTHR36964">
    <property type="entry name" value="PROTEIN-METHIONINE-SULFOXIDE REDUCTASE HEME-BINDING SUBUNIT MSRQ"/>
    <property type="match status" value="1"/>
</dbReference>
<dbReference type="GO" id="GO:0016679">
    <property type="term" value="F:oxidoreductase activity, acting on diphenols and related substances as donors"/>
    <property type="evidence" value="ECO:0007669"/>
    <property type="project" value="TreeGrafter"/>
</dbReference>
<feature type="transmembrane region" description="Helical" evidence="7">
    <location>
        <begin position="149"/>
        <end position="167"/>
    </location>
</feature>
<dbReference type="GO" id="GO:0020037">
    <property type="term" value="F:heme binding"/>
    <property type="evidence" value="ECO:0007669"/>
    <property type="project" value="TreeGrafter"/>
</dbReference>
<reference evidence="9 10" key="1">
    <citation type="submission" date="2018-12" db="EMBL/GenBank/DDBJ databases">
        <title>Complete genome sequencing of Tabrizicola sp. K13M18.</title>
        <authorList>
            <person name="Bae J.-W."/>
        </authorList>
    </citation>
    <scope>NUCLEOTIDE SEQUENCE [LARGE SCALE GENOMIC DNA]</scope>
    <source>
        <strain evidence="9 10">K13M18</strain>
    </source>
</reference>
<feature type="transmembrane region" description="Helical" evidence="7">
    <location>
        <begin position="173"/>
        <end position="193"/>
    </location>
</feature>
<feature type="transmembrane region" description="Helical" evidence="7">
    <location>
        <begin position="109"/>
        <end position="129"/>
    </location>
</feature>
<evidence type="ECO:0000313" key="9">
    <source>
        <dbReference type="EMBL" id="AZL59111.1"/>
    </source>
</evidence>